<accession>A0A448WKZ9</accession>
<dbReference type="SMART" id="SM01180">
    <property type="entry name" value="DWNN"/>
    <property type="match status" value="1"/>
</dbReference>
<dbReference type="SUPFAM" id="SSF57756">
    <property type="entry name" value="Retrovirus zinc finger-like domains"/>
    <property type="match status" value="1"/>
</dbReference>
<dbReference type="GO" id="GO:0006397">
    <property type="term" value="P:mRNA processing"/>
    <property type="evidence" value="ECO:0007669"/>
    <property type="project" value="InterPro"/>
</dbReference>
<evidence type="ECO:0000259" key="10">
    <source>
        <dbReference type="PROSITE" id="PS51282"/>
    </source>
</evidence>
<keyword evidence="2" id="KW-0479">Metal-binding</keyword>
<dbReference type="GO" id="GO:0003676">
    <property type="term" value="F:nucleic acid binding"/>
    <property type="evidence" value="ECO:0007669"/>
    <property type="project" value="InterPro"/>
</dbReference>
<feature type="domain" description="RING-type" evidence="8">
    <location>
        <begin position="267"/>
        <end position="311"/>
    </location>
</feature>
<evidence type="ECO:0000256" key="3">
    <source>
        <dbReference type="ARBA" id="ARBA00022771"/>
    </source>
</evidence>
<evidence type="ECO:0000256" key="2">
    <source>
        <dbReference type="ARBA" id="ARBA00022723"/>
    </source>
</evidence>
<dbReference type="AlphaFoldDB" id="A0A448WKZ9"/>
<feature type="compositionally biased region" description="Basic and acidic residues" evidence="7">
    <location>
        <begin position="828"/>
        <end position="839"/>
    </location>
</feature>
<comment type="caution">
    <text evidence="11">The sequence shown here is derived from an EMBL/GenBank/DDBJ whole genome shotgun (WGS) entry which is preliminary data.</text>
</comment>
<feature type="compositionally biased region" description="Basic and acidic residues" evidence="7">
    <location>
        <begin position="393"/>
        <end position="408"/>
    </location>
</feature>
<dbReference type="Gene3D" id="4.10.60.10">
    <property type="entry name" value="Zinc finger, CCHC-type"/>
    <property type="match status" value="1"/>
</dbReference>
<dbReference type="InterPro" id="IPR014891">
    <property type="entry name" value="DWNN_domain"/>
</dbReference>
<dbReference type="GO" id="GO:0061630">
    <property type="term" value="F:ubiquitin protein ligase activity"/>
    <property type="evidence" value="ECO:0007669"/>
    <property type="project" value="InterPro"/>
</dbReference>
<evidence type="ECO:0000259" key="8">
    <source>
        <dbReference type="PROSITE" id="PS50089"/>
    </source>
</evidence>
<feature type="region of interest" description="Disordered" evidence="7">
    <location>
        <begin position="676"/>
        <end position="839"/>
    </location>
</feature>
<proteinExistence type="predicted"/>
<feature type="region of interest" description="Disordered" evidence="7">
    <location>
        <begin position="393"/>
        <end position="424"/>
    </location>
</feature>
<dbReference type="Proteomes" id="UP000784294">
    <property type="component" value="Unassembled WGS sequence"/>
</dbReference>
<dbReference type="PROSITE" id="PS50089">
    <property type="entry name" value="ZF_RING_2"/>
    <property type="match status" value="1"/>
</dbReference>
<dbReference type="PROSITE" id="PS50158">
    <property type="entry name" value="ZF_CCHC"/>
    <property type="match status" value="1"/>
</dbReference>
<dbReference type="GO" id="GO:0008270">
    <property type="term" value="F:zinc ion binding"/>
    <property type="evidence" value="ECO:0007669"/>
    <property type="project" value="UniProtKB-KW"/>
</dbReference>
<organism evidence="11 12">
    <name type="scientific">Protopolystoma xenopodis</name>
    <dbReference type="NCBI Taxonomy" id="117903"/>
    <lineage>
        <taxon>Eukaryota</taxon>
        <taxon>Metazoa</taxon>
        <taxon>Spiralia</taxon>
        <taxon>Lophotrochozoa</taxon>
        <taxon>Platyhelminthes</taxon>
        <taxon>Monogenea</taxon>
        <taxon>Polyopisthocotylea</taxon>
        <taxon>Polystomatidea</taxon>
        <taxon>Polystomatidae</taxon>
        <taxon>Protopolystoma</taxon>
    </lineage>
</organism>
<keyword evidence="3 6" id="KW-0863">Zinc-finger</keyword>
<dbReference type="Gene3D" id="3.30.40.10">
    <property type="entry name" value="Zinc/RING finger domain, C3HC4 (zinc finger)"/>
    <property type="match status" value="1"/>
</dbReference>
<keyword evidence="4" id="KW-0862">Zinc</keyword>
<feature type="compositionally biased region" description="Basic and acidic residues" evidence="7">
    <location>
        <begin position="805"/>
        <end position="821"/>
    </location>
</feature>
<keyword evidence="5" id="KW-0539">Nucleus</keyword>
<evidence type="ECO:0000256" key="1">
    <source>
        <dbReference type="ARBA" id="ARBA00004123"/>
    </source>
</evidence>
<feature type="compositionally biased region" description="Basic residues" evidence="7">
    <location>
        <begin position="717"/>
        <end position="726"/>
    </location>
</feature>
<keyword evidence="12" id="KW-1185">Reference proteome</keyword>
<dbReference type="Gene3D" id="3.10.20.90">
    <property type="entry name" value="Phosphatidylinositol 3-kinase Catalytic Subunit, Chain A, domain 1"/>
    <property type="match status" value="1"/>
</dbReference>
<dbReference type="Pfam" id="PF08783">
    <property type="entry name" value="DWNN"/>
    <property type="match status" value="1"/>
</dbReference>
<evidence type="ECO:0000313" key="12">
    <source>
        <dbReference type="Proteomes" id="UP000784294"/>
    </source>
</evidence>
<comment type="subcellular location">
    <subcellularLocation>
        <location evidence="1">Nucleus</location>
    </subcellularLocation>
</comment>
<dbReference type="InterPro" id="IPR001878">
    <property type="entry name" value="Znf_CCHC"/>
</dbReference>
<dbReference type="InterPro" id="IPR036875">
    <property type="entry name" value="Znf_CCHC_sf"/>
</dbReference>
<feature type="domain" description="DWNN" evidence="10">
    <location>
        <begin position="10"/>
        <end position="81"/>
    </location>
</feature>
<dbReference type="PANTHER" id="PTHR15439:SF0">
    <property type="entry name" value="CELL DIVISION CYCLE AND APOPTOSIS REGULATOR PROTEIN 1-RELATED"/>
    <property type="match status" value="1"/>
</dbReference>
<name>A0A448WKZ9_9PLAT</name>
<dbReference type="InterPro" id="IPR013083">
    <property type="entry name" value="Znf_RING/FYVE/PHD"/>
</dbReference>
<reference evidence="11" key="1">
    <citation type="submission" date="2018-11" db="EMBL/GenBank/DDBJ databases">
        <authorList>
            <consortium name="Pathogen Informatics"/>
        </authorList>
    </citation>
    <scope>NUCLEOTIDE SEQUENCE</scope>
</reference>
<dbReference type="GO" id="GO:0005634">
    <property type="term" value="C:nucleus"/>
    <property type="evidence" value="ECO:0007669"/>
    <property type="project" value="UniProtKB-SubCell"/>
</dbReference>
<dbReference type="GO" id="GO:0016567">
    <property type="term" value="P:protein ubiquitination"/>
    <property type="evidence" value="ECO:0007669"/>
    <property type="project" value="InterPro"/>
</dbReference>
<evidence type="ECO:0000259" key="9">
    <source>
        <dbReference type="PROSITE" id="PS50158"/>
    </source>
</evidence>
<dbReference type="InterPro" id="IPR001841">
    <property type="entry name" value="Znf_RING"/>
</dbReference>
<dbReference type="PROSITE" id="PS51282">
    <property type="entry name" value="DWNN"/>
    <property type="match status" value="1"/>
</dbReference>
<feature type="compositionally biased region" description="Basic and acidic residues" evidence="7">
    <location>
        <begin position="735"/>
        <end position="759"/>
    </location>
</feature>
<dbReference type="EMBL" id="CAAALY010020892">
    <property type="protein sequence ID" value="VEL14364.1"/>
    <property type="molecule type" value="Genomic_DNA"/>
</dbReference>
<evidence type="ECO:0000256" key="4">
    <source>
        <dbReference type="ARBA" id="ARBA00022833"/>
    </source>
</evidence>
<evidence type="ECO:0000256" key="6">
    <source>
        <dbReference type="PROSITE-ProRule" id="PRU00047"/>
    </source>
</evidence>
<evidence type="ECO:0000256" key="7">
    <source>
        <dbReference type="SAM" id="MobiDB-lite"/>
    </source>
</evidence>
<gene>
    <name evidence="11" type="ORF">PXEA_LOCUS7804</name>
</gene>
<dbReference type="OrthoDB" id="106784at2759"/>
<evidence type="ECO:0008006" key="13">
    <source>
        <dbReference type="Google" id="ProtNLM"/>
    </source>
</evidence>
<sequence>MAVSAMASLVYFKFKANVKQDSIPFDGSAISVKDLKTAIRTKCCLHSADLDLKLEDKNGKIYSKDDELIPKYTSILVRRVPRMGNDPQRRKLALSGDAAKKELHKSSGGPSDAVHIPKNVSLADSDLTEEEKIRVMIERSSDAYEKWYAHSLTKAKPFGIPPPAYICHKCNQPGHWIHNCPGVKDKSGKLMDPRNIKRPTGIPQDFLLEVDADTPGAYLGKTGKYMVPIKDAEAFAQGKKDKRPFSVEENPPYIPPTNRRPPKHLTCPLCTDVFKNAVLVGCCGTTYCNDCIMGYAFDSQIKGLQKCPNCSAPLTDHESSVFENATVRSMIIEWHNSTLAENNELARSPSHLLKVDEGKQLIKSLEGEGLFLNHRRVLRPKQSLSMLPVKLSPKTEHVEDKSRAKVDTNSDLPDAGDVKPNFSSTITDSSELTVTTNNIITSTDLPVGTNSVSDNKTSQPSAFLSLPASTDNGSTISNNLSAPNIPALATEVSSQISTSQNADLIALAPIISVAPPSSSCLVIHSSSPPSASVSGSGSGEVTFASSIARCVPCIVPPNVGTQEVPLVNALYGLTSTTSILNSGNLTSLQDWSAANNVTLVASQPPSYLDMALLQAQAVGQPLQTFALPPQAAGLVSATGDHRHAMVVGNSDGTGVARKLLSKEEFYRLKKRLMESSQLRHRRYRSSRSRSPDYYYRGPEDHYHRHHRHDRYREERRSRSRHHRSGHSGRYGNGAYRRDERHHYSSEDDSRDVPQEREKLFTSSSSIPLSKRPPGDLRERLGRKHRSPIDESCFGPTSLSHRFVRRRYDDSLPSDISDKDCRASSTAHRRSDQVHGPRDI</sequence>
<feature type="domain" description="CCHC-type" evidence="9">
    <location>
        <begin position="167"/>
        <end position="181"/>
    </location>
</feature>
<protein>
    <recommendedName>
        <fullName evidence="13">DWNN domain-containing protein</fullName>
    </recommendedName>
</protein>
<dbReference type="PANTHER" id="PTHR15439">
    <property type="entry name" value="RETINOBLASTOMA-BINDING PROTEIN 6"/>
    <property type="match status" value="1"/>
</dbReference>
<evidence type="ECO:0000256" key="5">
    <source>
        <dbReference type="ARBA" id="ARBA00023242"/>
    </source>
</evidence>
<feature type="non-terminal residue" evidence="11">
    <location>
        <position position="1"/>
    </location>
</feature>
<feature type="compositionally biased region" description="Basic residues" evidence="7">
    <location>
        <begin position="678"/>
        <end position="687"/>
    </location>
</feature>
<dbReference type="GO" id="GO:0006511">
    <property type="term" value="P:ubiquitin-dependent protein catabolic process"/>
    <property type="evidence" value="ECO:0007669"/>
    <property type="project" value="TreeGrafter"/>
</dbReference>
<dbReference type="SUPFAM" id="SSF57850">
    <property type="entry name" value="RING/U-box"/>
    <property type="match status" value="1"/>
</dbReference>
<dbReference type="CDD" id="cd16620">
    <property type="entry name" value="vRING-HC-C4C4_RBBP6"/>
    <property type="match status" value="1"/>
</dbReference>
<evidence type="ECO:0000313" key="11">
    <source>
        <dbReference type="EMBL" id="VEL14364.1"/>
    </source>
</evidence>
<dbReference type="InterPro" id="IPR033489">
    <property type="entry name" value="RBBP6"/>
</dbReference>